<dbReference type="InterPro" id="IPR009614">
    <property type="entry name" value="YoeB_toxin"/>
</dbReference>
<dbReference type="RefSeq" id="WP_173069726.1">
    <property type="nucleotide sequence ID" value="NZ_BAABGO010000035.1"/>
</dbReference>
<evidence type="ECO:0000256" key="1">
    <source>
        <dbReference type="ARBA" id="ARBA00008172"/>
    </source>
</evidence>
<keyword evidence="4" id="KW-0255">Endonuclease</keyword>
<dbReference type="AlphaFoldDB" id="A0A6V8KI95"/>
<dbReference type="InterPro" id="IPR035093">
    <property type="entry name" value="RelE/ParE_toxin_dom_sf"/>
</dbReference>
<dbReference type="Gene3D" id="3.30.2310.20">
    <property type="entry name" value="RelE-like"/>
    <property type="match status" value="1"/>
</dbReference>
<gene>
    <name evidence="8" type="ORF">Phou_091020</name>
</gene>
<dbReference type="SUPFAM" id="SSF143011">
    <property type="entry name" value="RelE-like"/>
    <property type="match status" value="1"/>
</dbReference>
<evidence type="ECO:0000313" key="8">
    <source>
        <dbReference type="EMBL" id="GFJ84922.1"/>
    </source>
</evidence>
<accession>A0A6V8KI95</accession>
<evidence type="ECO:0000256" key="5">
    <source>
        <dbReference type="ARBA" id="ARBA00022801"/>
    </source>
</evidence>
<evidence type="ECO:0000256" key="7">
    <source>
        <dbReference type="ARBA" id="ARBA00050056"/>
    </source>
</evidence>
<keyword evidence="9" id="KW-1185">Reference proteome</keyword>
<dbReference type="NCBIfam" id="TIGR02116">
    <property type="entry name" value="toxin_Txe_YoeB"/>
    <property type="match status" value="1"/>
</dbReference>
<reference evidence="8 9" key="2">
    <citation type="submission" date="2020-03" db="EMBL/GenBank/DDBJ databases">
        <authorList>
            <person name="Ichikawa N."/>
            <person name="Kimura A."/>
            <person name="Kitahashi Y."/>
            <person name="Uohara A."/>
        </authorList>
    </citation>
    <scope>NUCLEOTIDE SEQUENCE [LARGE SCALE GENOMIC DNA]</scope>
    <source>
        <strain evidence="8 9">NBRC 108639</strain>
    </source>
</reference>
<dbReference type="EMBL" id="BLPF01000004">
    <property type="protein sequence ID" value="GFJ84922.1"/>
    <property type="molecule type" value="Genomic_DNA"/>
</dbReference>
<proteinExistence type="inferred from homology"/>
<dbReference type="GO" id="GO:0006401">
    <property type="term" value="P:RNA catabolic process"/>
    <property type="evidence" value="ECO:0007669"/>
    <property type="project" value="InterPro"/>
</dbReference>
<evidence type="ECO:0000256" key="3">
    <source>
        <dbReference type="ARBA" id="ARBA00022722"/>
    </source>
</evidence>
<name>A0A6V8KI95_9ACTN</name>
<dbReference type="Pfam" id="PF06769">
    <property type="entry name" value="YoeB_toxin"/>
    <property type="match status" value="1"/>
</dbReference>
<evidence type="ECO:0000256" key="6">
    <source>
        <dbReference type="ARBA" id="ARBA00030388"/>
    </source>
</evidence>
<protein>
    <recommendedName>
        <fullName evidence="7">Endoribonuclease YoeB</fullName>
    </recommendedName>
    <alternativeName>
        <fullName evidence="6">Putative mRNA interferase YoeB</fullName>
    </alternativeName>
</protein>
<evidence type="ECO:0000256" key="4">
    <source>
        <dbReference type="ARBA" id="ARBA00022759"/>
    </source>
</evidence>
<dbReference type="PANTHER" id="PTHR38039">
    <property type="entry name" value="TOXIN YOEB"/>
    <property type="match status" value="1"/>
</dbReference>
<dbReference type="GO" id="GO:0016787">
    <property type="term" value="F:hydrolase activity"/>
    <property type="evidence" value="ECO:0007669"/>
    <property type="project" value="UniProtKB-KW"/>
</dbReference>
<keyword evidence="3" id="KW-0540">Nuclease</keyword>
<organism evidence="8 9">
    <name type="scientific">Phytohabitans houttuyneae</name>
    <dbReference type="NCBI Taxonomy" id="1076126"/>
    <lineage>
        <taxon>Bacteria</taxon>
        <taxon>Bacillati</taxon>
        <taxon>Actinomycetota</taxon>
        <taxon>Actinomycetes</taxon>
        <taxon>Micromonosporales</taxon>
        <taxon>Micromonosporaceae</taxon>
    </lineage>
</organism>
<evidence type="ECO:0000256" key="2">
    <source>
        <dbReference type="ARBA" id="ARBA00022649"/>
    </source>
</evidence>
<dbReference type="GO" id="GO:0098795">
    <property type="term" value="P:global gene silencing by mRNA cleavage"/>
    <property type="evidence" value="ECO:0007669"/>
    <property type="project" value="TreeGrafter"/>
</dbReference>
<dbReference type="GO" id="GO:0004519">
    <property type="term" value="F:endonuclease activity"/>
    <property type="evidence" value="ECO:0007669"/>
    <property type="project" value="UniProtKB-KW"/>
</dbReference>
<dbReference type="PANTHER" id="PTHR38039:SF1">
    <property type="entry name" value="TOXIN YOEB"/>
    <property type="match status" value="1"/>
</dbReference>
<reference evidence="8 9" key="1">
    <citation type="submission" date="2020-03" db="EMBL/GenBank/DDBJ databases">
        <title>Whole genome shotgun sequence of Phytohabitans houttuyneae NBRC 108639.</title>
        <authorList>
            <person name="Komaki H."/>
            <person name="Tamura T."/>
        </authorList>
    </citation>
    <scope>NUCLEOTIDE SEQUENCE [LARGE SCALE GENOMIC DNA]</scope>
    <source>
        <strain evidence="8 9">NBRC 108639</strain>
    </source>
</reference>
<comment type="similarity">
    <text evidence="1">Belongs to the YoeB family.</text>
</comment>
<comment type="caution">
    <text evidence="8">The sequence shown here is derived from an EMBL/GenBank/DDBJ whole genome shotgun (WGS) entry which is preliminary data.</text>
</comment>
<evidence type="ECO:0000313" key="9">
    <source>
        <dbReference type="Proteomes" id="UP000482800"/>
    </source>
</evidence>
<keyword evidence="5" id="KW-0378">Hydrolase</keyword>
<keyword evidence="2" id="KW-1277">Toxin-antitoxin system</keyword>
<sequence length="86" mass="10197">MSYIWSDDAWSDYVDWQKLDAAKVAKINDLLKDIRRNPHSGIGKPEPLKHSLKGYWSRRIDREHRLVYKVADGDIHIASCRFHYKD</sequence>
<dbReference type="Proteomes" id="UP000482800">
    <property type="component" value="Unassembled WGS sequence"/>
</dbReference>